<dbReference type="InterPro" id="IPR012910">
    <property type="entry name" value="Plug_dom"/>
</dbReference>
<evidence type="ECO:0000256" key="1">
    <source>
        <dbReference type="ARBA" id="ARBA00004571"/>
    </source>
</evidence>
<dbReference type="NCBIfam" id="TIGR04056">
    <property type="entry name" value="OMP_RagA_SusC"/>
    <property type="match status" value="1"/>
</dbReference>
<dbReference type="EMBL" id="QKLU01000003">
    <property type="protein sequence ID" value="PYF74829.1"/>
    <property type="molecule type" value="Genomic_DNA"/>
</dbReference>
<keyword evidence="4 10" id="KW-0812">Transmembrane</keyword>
<evidence type="ECO:0000313" key="15">
    <source>
        <dbReference type="Proteomes" id="UP000248198"/>
    </source>
</evidence>
<feature type="domain" description="TonB-dependent receptor plug" evidence="13">
    <location>
        <begin position="216"/>
        <end position="337"/>
    </location>
</feature>
<dbReference type="PANTHER" id="PTHR30069:SF29">
    <property type="entry name" value="HEMOGLOBIN AND HEMOGLOBIN-HAPTOGLOBIN-BINDING PROTEIN 1-RELATED"/>
    <property type="match status" value="1"/>
</dbReference>
<dbReference type="GO" id="GO:0044718">
    <property type="term" value="P:siderophore transmembrane transport"/>
    <property type="evidence" value="ECO:0007669"/>
    <property type="project" value="TreeGrafter"/>
</dbReference>
<evidence type="ECO:0000256" key="9">
    <source>
        <dbReference type="ARBA" id="ARBA00023237"/>
    </source>
</evidence>
<dbReference type="Gene3D" id="2.170.130.10">
    <property type="entry name" value="TonB-dependent receptor, plug domain"/>
    <property type="match status" value="1"/>
</dbReference>
<dbReference type="InterPro" id="IPR036942">
    <property type="entry name" value="Beta-barrel_TonB_sf"/>
</dbReference>
<keyword evidence="3 10" id="KW-1134">Transmembrane beta strand</keyword>
<keyword evidence="8" id="KW-0675">Receptor</keyword>
<dbReference type="Pfam" id="PF00593">
    <property type="entry name" value="TonB_dep_Rec_b-barrel"/>
    <property type="match status" value="1"/>
</dbReference>
<dbReference type="Proteomes" id="UP000248198">
    <property type="component" value="Unassembled WGS sequence"/>
</dbReference>
<dbReference type="InterPro" id="IPR037066">
    <property type="entry name" value="Plug_dom_sf"/>
</dbReference>
<organism evidence="14 15">
    <name type="scientific">Pedobacter nutrimenti</name>
    <dbReference type="NCBI Taxonomy" id="1241337"/>
    <lineage>
        <taxon>Bacteria</taxon>
        <taxon>Pseudomonadati</taxon>
        <taxon>Bacteroidota</taxon>
        <taxon>Sphingobacteriia</taxon>
        <taxon>Sphingobacteriales</taxon>
        <taxon>Sphingobacteriaceae</taxon>
        <taxon>Pedobacter</taxon>
    </lineage>
</organism>
<comment type="similarity">
    <text evidence="10 11">Belongs to the TonB-dependent receptor family.</text>
</comment>
<dbReference type="SUPFAM" id="SSF56935">
    <property type="entry name" value="Porins"/>
    <property type="match status" value="1"/>
</dbReference>
<dbReference type="Pfam" id="PF13715">
    <property type="entry name" value="CarbopepD_reg_2"/>
    <property type="match status" value="1"/>
</dbReference>
<dbReference type="InterPro" id="IPR023997">
    <property type="entry name" value="TonB-dep_OMP_SusC/RagA_CS"/>
</dbReference>
<evidence type="ECO:0000259" key="12">
    <source>
        <dbReference type="Pfam" id="PF00593"/>
    </source>
</evidence>
<dbReference type="PROSITE" id="PS52016">
    <property type="entry name" value="TONB_DEPENDENT_REC_3"/>
    <property type="match status" value="1"/>
</dbReference>
<dbReference type="GO" id="GO:0015344">
    <property type="term" value="F:siderophore uptake transmembrane transporter activity"/>
    <property type="evidence" value="ECO:0007669"/>
    <property type="project" value="TreeGrafter"/>
</dbReference>
<gene>
    <name evidence="14" type="ORF">B0O44_103275</name>
</gene>
<keyword evidence="7 10" id="KW-0472">Membrane</keyword>
<evidence type="ECO:0000256" key="10">
    <source>
        <dbReference type="PROSITE-ProRule" id="PRU01360"/>
    </source>
</evidence>
<dbReference type="Gene3D" id="2.40.170.20">
    <property type="entry name" value="TonB-dependent receptor, beta-barrel domain"/>
    <property type="match status" value="1"/>
</dbReference>
<keyword evidence="15" id="KW-1185">Reference proteome</keyword>
<dbReference type="Gene3D" id="2.60.40.1120">
    <property type="entry name" value="Carboxypeptidase-like, regulatory domain"/>
    <property type="match status" value="1"/>
</dbReference>
<keyword evidence="9 10" id="KW-0998">Cell outer membrane</keyword>
<keyword evidence="5" id="KW-0732">Signal</keyword>
<evidence type="ECO:0000259" key="13">
    <source>
        <dbReference type="Pfam" id="PF07715"/>
    </source>
</evidence>
<dbReference type="SUPFAM" id="SSF49464">
    <property type="entry name" value="Carboxypeptidase regulatory domain-like"/>
    <property type="match status" value="1"/>
</dbReference>
<dbReference type="OrthoDB" id="9768177at2"/>
<dbReference type="AlphaFoldDB" id="A0A318UT83"/>
<comment type="subcellular location">
    <subcellularLocation>
        <location evidence="1 10">Cell outer membrane</location>
        <topology evidence="1 10">Multi-pass membrane protein</topology>
    </subcellularLocation>
</comment>
<evidence type="ECO:0000313" key="14">
    <source>
        <dbReference type="EMBL" id="PYF74829.1"/>
    </source>
</evidence>
<evidence type="ECO:0000256" key="2">
    <source>
        <dbReference type="ARBA" id="ARBA00022448"/>
    </source>
</evidence>
<dbReference type="RefSeq" id="WP_110829631.1">
    <property type="nucleotide sequence ID" value="NZ_QKLU01000003.1"/>
</dbReference>
<feature type="domain" description="TonB-dependent receptor-like beta-barrel" evidence="12">
    <location>
        <begin position="532"/>
        <end position="975"/>
    </location>
</feature>
<comment type="caution">
    <text evidence="14">The sequence shown here is derived from an EMBL/GenBank/DDBJ whole genome shotgun (WGS) entry which is preliminary data.</text>
</comment>
<name>A0A318UT83_9SPHI</name>
<keyword evidence="2 10" id="KW-0813">Transport</keyword>
<proteinExistence type="inferred from homology"/>
<keyword evidence="6 11" id="KW-0798">TonB box</keyword>
<dbReference type="PANTHER" id="PTHR30069">
    <property type="entry name" value="TONB-DEPENDENT OUTER MEMBRANE RECEPTOR"/>
    <property type="match status" value="1"/>
</dbReference>
<evidence type="ECO:0000256" key="11">
    <source>
        <dbReference type="RuleBase" id="RU003357"/>
    </source>
</evidence>
<protein>
    <submittedName>
        <fullName evidence="14">TonB-linked SusC/RagA family outer membrane protein</fullName>
    </submittedName>
</protein>
<sequence length="1150" mass="127059">MKKSAVTSQLIFSAMRFFALIYFMLSIMLLAGQASPVKAQELNVKVSLNFKQGSLTDLFKSIEKKTGMYFVYTNKDGLENQHLNGLKAENESLGSLLNRILPPRQLTYLIEKNRIIIKKATRIKGKVNDEKGLPIPGVTVIEKGTGNSTSTNLNGDFNLNVSDLSTSLIFKMMGYQIKEVALQGESVINVNLQPDETALSEVVVTALGIKRAEKALGYSIATVKGSDVNTVKEVNVVNALAGKVAGVNVVSAGSDPGSSAFITIRGQSSIATDNQPLFVVDGVPVAHSLRATSEVGRSSVDYGSPIADISPDDVESITILKGASAAALYGSRAGSGVVLITTKSGTTAKKGLGISFNSNAMYDKAWMFPHFQHEFGGGEYTDDPASSTSSAWGPRLDVGTKHLQWNSPLDASGKPVPTDWVSYPNNPQNFYQTGATYTNNIAITGKNADGNYRLSFTNLSNKGIVPNTDLKRNTLNLSATYVLHPRLKISTNLGYVNNQSDNRPSAYRESVTQMLYSLPPNMNINDLRNYWKPGRENIEQFSADDSDNPYFVAFQHTNAYNRNRITGNVQAVLDITKDLSLMVRTGLDLYNEEHETKRPFSSKRFKFGGYGIDNSFFKEQNSDFLLSYKKILNPDWSFNLSAGGNQMTQTNRSTAQRTESLSIPGVYNIANAQAGTIINGQYNSRKRINSLYGLGQVSFRDMVFLDVTGRNDWSSTLPAQNNSYFYPSASLSGILTEVFKIKSDVLSFAKIRANWAQVGSDTDPYQLYNTIPFNQDWGDVKRATIEFNLKNNFLKPEIATSYEFGADLRFFKNRLGLDVTWYKTNKRNQIINIPTTITSGSSNRLINAGNIQNSGWEIGLNGVPFQGAFKWETNINFTKNENKVISLSEGLKEYSMGSADGDNIRYLIKEGTKIGDFYTPSYTKVSSGPYAGAALLDKTGHYIRNNTEYIKVGNYNPDFTVGFNNTFSYKNFTLNVLLDWRKGGNFYSYVVKSLINSGLTDNTLAGRDAQTGGLPWVDSQGRQRNDGMIIPGYIANADGSLSENKIIIAASDFYNNTYNKYYERLTYSASFLKIREASLTYVFDKKFLRKLPISNLSISLIGRNLYTWTANGLGYDPETTMSVTEGFKLGVGHWTLPGTRSFGCKLSCNF</sequence>
<dbReference type="InterPro" id="IPR008969">
    <property type="entry name" value="CarboxyPept-like_regulatory"/>
</dbReference>
<dbReference type="Pfam" id="PF07715">
    <property type="entry name" value="Plug"/>
    <property type="match status" value="1"/>
</dbReference>
<reference evidence="14 15" key="1">
    <citation type="submission" date="2018-06" db="EMBL/GenBank/DDBJ databases">
        <title>Genomic Encyclopedia of Archaeal and Bacterial Type Strains, Phase II (KMG-II): from individual species to whole genera.</title>
        <authorList>
            <person name="Goeker M."/>
        </authorList>
    </citation>
    <scope>NUCLEOTIDE SEQUENCE [LARGE SCALE GENOMIC DNA]</scope>
    <source>
        <strain evidence="14 15">DSM 27372</strain>
    </source>
</reference>
<accession>A0A318UT83</accession>
<dbReference type="InterPro" id="IPR000531">
    <property type="entry name" value="Beta-barrel_TonB"/>
</dbReference>
<evidence type="ECO:0000256" key="5">
    <source>
        <dbReference type="ARBA" id="ARBA00022729"/>
    </source>
</evidence>
<evidence type="ECO:0000256" key="3">
    <source>
        <dbReference type="ARBA" id="ARBA00022452"/>
    </source>
</evidence>
<dbReference type="NCBIfam" id="TIGR04057">
    <property type="entry name" value="SusC_RagA_signa"/>
    <property type="match status" value="1"/>
</dbReference>
<dbReference type="InterPro" id="IPR023996">
    <property type="entry name" value="TonB-dep_OMP_SusC/RagA"/>
</dbReference>
<evidence type="ECO:0000256" key="4">
    <source>
        <dbReference type="ARBA" id="ARBA00022692"/>
    </source>
</evidence>
<dbReference type="GO" id="GO:0009279">
    <property type="term" value="C:cell outer membrane"/>
    <property type="evidence" value="ECO:0007669"/>
    <property type="project" value="UniProtKB-SubCell"/>
</dbReference>
<dbReference type="InterPro" id="IPR039426">
    <property type="entry name" value="TonB-dep_rcpt-like"/>
</dbReference>
<evidence type="ECO:0000256" key="8">
    <source>
        <dbReference type="ARBA" id="ARBA00023170"/>
    </source>
</evidence>
<evidence type="ECO:0000256" key="6">
    <source>
        <dbReference type="ARBA" id="ARBA00023077"/>
    </source>
</evidence>
<evidence type="ECO:0000256" key="7">
    <source>
        <dbReference type="ARBA" id="ARBA00023136"/>
    </source>
</evidence>